<dbReference type="Pfam" id="PF24995">
    <property type="entry name" value="DSRM_2"/>
    <property type="match status" value="1"/>
</dbReference>
<organism evidence="4 5">
    <name type="scientific">Quillaja saponaria</name>
    <name type="common">Soap bark tree</name>
    <dbReference type="NCBI Taxonomy" id="32244"/>
    <lineage>
        <taxon>Eukaryota</taxon>
        <taxon>Viridiplantae</taxon>
        <taxon>Streptophyta</taxon>
        <taxon>Embryophyta</taxon>
        <taxon>Tracheophyta</taxon>
        <taxon>Spermatophyta</taxon>
        <taxon>Magnoliopsida</taxon>
        <taxon>eudicotyledons</taxon>
        <taxon>Gunneridae</taxon>
        <taxon>Pentapetalae</taxon>
        <taxon>rosids</taxon>
        <taxon>fabids</taxon>
        <taxon>Fabales</taxon>
        <taxon>Quillajaceae</taxon>
        <taxon>Quillaja</taxon>
    </lineage>
</organism>
<dbReference type="EMBL" id="JARAOO010000005">
    <property type="protein sequence ID" value="KAJ7969132.1"/>
    <property type="molecule type" value="Genomic_DNA"/>
</dbReference>
<evidence type="ECO:0000313" key="5">
    <source>
        <dbReference type="Proteomes" id="UP001163823"/>
    </source>
</evidence>
<dbReference type="InterPro" id="IPR040813">
    <property type="entry name" value="Hen1_Lam_C"/>
</dbReference>
<protein>
    <submittedName>
        <fullName evidence="4">Small RNA 2-O-methyltransferase</fullName>
    </submittedName>
</protein>
<dbReference type="Proteomes" id="UP001163823">
    <property type="component" value="Chromosome 5"/>
</dbReference>
<gene>
    <name evidence="4" type="ORF">O6P43_013135</name>
</gene>
<dbReference type="Pfam" id="PF21224">
    <property type="entry name" value="Hen1_LCD"/>
    <property type="match status" value="1"/>
</dbReference>
<evidence type="ECO:0000259" key="3">
    <source>
        <dbReference type="Pfam" id="PF24995"/>
    </source>
</evidence>
<keyword evidence="5" id="KW-1185">Reference proteome</keyword>
<comment type="caution">
    <text evidence="4">The sequence shown here is derived from an EMBL/GenBank/DDBJ whole genome shotgun (WGS) entry which is preliminary data.</text>
</comment>
<dbReference type="KEGG" id="qsa:O6P43_013135"/>
<dbReference type="SUPFAM" id="SSF54768">
    <property type="entry name" value="dsRNA-binding domain-like"/>
    <property type="match status" value="1"/>
</dbReference>
<accession>A0AAD7PVP8</accession>
<dbReference type="InterPro" id="IPR056755">
    <property type="entry name" value="DSRM_2"/>
</dbReference>
<proteinExistence type="predicted"/>
<dbReference type="AlphaFoldDB" id="A0AAD7PVP8"/>
<feature type="domain" description="dsRNA binding" evidence="3">
    <location>
        <begin position="24"/>
        <end position="94"/>
    </location>
</feature>
<dbReference type="GO" id="GO:0003723">
    <property type="term" value="F:RNA binding"/>
    <property type="evidence" value="ECO:0007669"/>
    <property type="project" value="UniProtKB-KW"/>
</dbReference>
<dbReference type="Pfam" id="PF18441">
    <property type="entry name" value="Hen1_Lam_C"/>
    <property type="match status" value="1"/>
</dbReference>
<reference evidence="4" key="1">
    <citation type="journal article" date="2023" name="Science">
        <title>Elucidation of the pathway for biosynthesis of saponin adjuvants from the soapbark tree.</title>
        <authorList>
            <person name="Reed J."/>
            <person name="Orme A."/>
            <person name="El-Demerdash A."/>
            <person name="Owen C."/>
            <person name="Martin L.B.B."/>
            <person name="Misra R.C."/>
            <person name="Kikuchi S."/>
            <person name="Rejzek M."/>
            <person name="Martin A.C."/>
            <person name="Harkess A."/>
            <person name="Leebens-Mack J."/>
            <person name="Louveau T."/>
            <person name="Stephenson M.J."/>
            <person name="Osbourn A."/>
        </authorList>
    </citation>
    <scope>NUCLEOTIDE SEQUENCE</scope>
    <source>
        <strain evidence="4">S10</strain>
    </source>
</reference>
<keyword evidence="1" id="KW-0694">RNA-binding</keyword>
<name>A0AAD7PVP8_QUISA</name>
<feature type="domain" description="Small RNA 2'-O-methyltransferase Hen1 La-motif C-terminal" evidence="2">
    <location>
        <begin position="227"/>
        <end position="357"/>
    </location>
</feature>
<evidence type="ECO:0000259" key="2">
    <source>
        <dbReference type="Pfam" id="PF18441"/>
    </source>
</evidence>
<evidence type="ECO:0000313" key="4">
    <source>
        <dbReference type="EMBL" id="KAJ7969132.1"/>
    </source>
</evidence>
<dbReference type="FunFam" id="3.30.160.20:FF:000058">
    <property type="entry name" value="Small RNA 2"/>
    <property type="match status" value="1"/>
</dbReference>
<dbReference type="Gene3D" id="3.30.160.20">
    <property type="match status" value="1"/>
</dbReference>
<sequence>MMGTEEVEAVGARKTTLTPKAIIHQKFGDKASYKIEEVHESTPTGCPGLTIPQKGPCLYRCSLQLPEISVVSGTFKKKKDAEQCAAEMALEKLGLHLTVTDSTPQDPWEILVSRIRYLFSDEFPSFLHPLSGHFRATFGSKGDACGLVPVSVIAVYDAKLHSLCKSIDSEVELNPLLIILFIMRATSRLSEFLVTSKEHLWIRRQNPYPPEIIESSRSELCGSPKSVQIEAIFLPCSLEKSVGAMTLHVSSNEYFLDVIAKKLGLEDAHDVLVSRNVGKASSETRVFFAAPKSYLLHPSDLLNAKEALHFDEPLNVRASYLSGQDIFGDAILASIAYTWKSKDLFHEDVTIQSYYRCNQKSIAVLYNCSSSSFANRL</sequence>
<evidence type="ECO:0000256" key="1">
    <source>
        <dbReference type="ARBA" id="ARBA00022884"/>
    </source>
</evidence>